<dbReference type="RefSeq" id="WP_066770900.1">
    <property type="nucleotide sequence ID" value="NZ_BMIP01000009.1"/>
</dbReference>
<dbReference type="InterPro" id="IPR051807">
    <property type="entry name" value="Sec-metab_biosynth-assoc"/>
</dbReference>
<protein>
    <recommendedName>
        <fullName evidence="2">YCII-related domain-containing protein</fullName>
    </recommendedName>
</protein>
<name>A0A916Z8K6_9SPHN</name>
<dbReference type="AlphaFoldDB" id="A0A916Z8K6"/>
<feature type="domain" description="YCII-related" evidence="2">
    <location>
        <begin position="1"/>
        <end position="82"/>
    </location>
</feature>
<dbReference type="PANTHER" id="PTHR33606">
    <property type="entry name" value="PROTEIN YCII"/>
    <property type="match status" value="1"/>
</dbReference>
<dbReference type="SUPFAM" id="SSF54909">
    <property type="entry name" value="Dimeric alpha+beta barrel"/>
    <property type="match status" value="1"/>
</dbReference>
<evidence type="ECO:0000256" key="1">
    <source>
        <dbReference type="ARBA" id="ARBA00007689"/>
    </source>
</evidence>
<reference evidence="3" key="2">
    <citation type="submission" date="2020-09" db="EMBL/GenBank/DDBJ databases">
        <authorList>
            <person name="Sun Q."/>
            <person name="Zhou Y."/>
        </authorList>
    </citation>
    <scope>NUCLEOTIDE SEQUENCE</scope>
    <source>
        <strain evidence="3">CGMCC 1.15360</strain>
    </source>
</reference>
<accession>A0A916Z8K6</accession>
<dbReference type="InterPro" id="IPR005545">
    <property type="entry name" value="YCII"/>
</dbReference>
<proteinExistence type="inferred from homology"/>
<dbReference type="EMBL" id="BMIP01000009">
    <property type="protein sequence ID" value="GGD80047.1"/>
    <property type="molecule type" value="Genomic_DNA"/>
</dbReference>
<organism evidence="3 4">
    <name type="scientific">Croceicoccus mobilis</name>
    <dbReference type="NCBI Taxonomy" id="1703339"/>
    <lineage>
        <taxon>Bacteria</taxon>
        <taxon>Pseudomonadati</taxon>
        <taxon>Pseudomonadota</taxon>
        <taxon>Alphaproteobacteria</taxon>
        <taxon>Sphingomonadales</taxon>
        <taxon>Erythrobacteraceae</taxon>
        <taxon>Croceicoccus</taxon>
    </lineage>
</organism>
<evidence type="ECO:0000259" key="2">
    <source>
        <dbReference type="Pfam" id="PF03795"/>
    </source>
</evidence>
<dbReference type="Proteomes" id="UP000612349">
    <property type="component" value="Unassembled WGS sequence"/>
</dbReference>
<reference evidence="3" key="1">
    <citation type="journal article" date="2014" name="Int. J. Syst. Evol. Microbiol.">
        <title>Complete genome sequence of Corynebacterium casei LMG S-19264T (=DSM 44701T), isolated from a smear-ripened cheese.</title>
        <authorList>
            <consortium name="US DOE Joint Genome Institute (JGI-PGF)"/>
            <person name="Walter F."/>
            <person name="Albersmeier A."/>
            <person name="Kalinowski J."/>
            <person name="Ruckert C."/>
        </authorList>
    </citation>
    <scope>NUCLEOTIDE SEQUENCE</scope>
    <source>
        <strain evidence="3">CGMCC 1.15360</strain>
    </source>
</reference>
<evidence type="ECO:0000313" key="4">
    <source>
        <dbReference type="Proteomes" id="UP000612349"/>
    </source>
</evidence>
<sequence>MHYIVLARDADGMAAMRAQHRQSHVDYWQGQGEALLVAGAMMSGDGDDAAAMGSSFLLAAADEAAARALIAGDPFSKLGIFSGEVTVQRVRPAIGTLWPA</sequence>
<gene>
    <name evidence="3" type="ORF">GCM10010990_32470</name>
</gene>
<comment type="caution">
    <text evidence="3">The sequence shown here is derived from an EMBL/GenBank/DDBJ whole genome shotgun (WGS) entry which is preliminary data.</text>
</comment>
<dbReference type="PANTHER" id="PTHR33606:SF3">
    <property type="entry name" value="PROTEIN YCII"/>
    <property type="match status" value="1"/>
</dbReference>
<keyword evidence="4" id="KW-1185">Reference proteome</keyword>
<evidence type="ECO:0000313" key="3">
    <source>
        <dbReference type="EMBL" id="GGD80047.1"/>
    </source>
</evidence>
<dbReference type="InterPro" id="IPR011008">
    <property type="entry name" value="Dimeric_a/b-barrel"/>
</dbReference>
<dbReference type="Pfam" id="PF03795">
    <property type="entry name" value="YCII"/>
    <property type="match status" value="1"/>
</dbReference>
<dbReference type="Gene3D" id="3.30.70.1060">
    <property type="entry name" value="Dimeric alpha+beta barrel"/>
    <property type="match status" value="1"/>
</dbReference>
<comment type="similarity">
    <text evidence="1">Belongs to the YciI family.</text>
</comment>